<evidence type="ECO:0000256" key="18">
    <source>
        <dbReference type="ARBA" id="ARBA00023204"/>
    </source>
</evidence>
<dbReference type="PANTHER" id="PTHR32472">
    <property type="entry name" value="DNA REPAIR PROTEIN RADA"/>
    <property type="match status" value="1"/>
</dbReference>
<keyword evidence="14" id="KW-0346">Stress response</keyword>
<dbReference type="GO" id="GO:0008270">
    <property type="term" value="F:zinc ion binding"/>
    <property type="evidence" value="ECO:0007669"/>
    <property type="project" value="UniProtKB-KW"/>
</dbReference>
<dbReference type="STRING" id="3818.A0A444Y8T0"/>
<dbReference type="InterPro" id="IPR020568">
    <property type="entry name" value="Ribosomal_Su5_D2-typ_SF"/>
</dbReference>
<evidence type="ECO:0000256" key="8">
    <source>
        <dbReference type="ARBA" id="ARBA00022771"/>
    </source>
</evidence>
<dbReference type="InterPro" id="IPR020588">
    <property type="entry name" value="RecA_ATP-bd"/>
</dbReference>
<evidence type="ECO:0000256" key="10">
    <source>
        <dbReference type="ARBA" id="ARBA00022801"/>
    </source>
</evidence>
<feature type="compositionally biased region" description="Acidic residues" evidence="21">
    <location>
        <begin position="510"/>
        <end position="530"/>
    </location>
</feature>
<evidence type="ECO:0000256" key="11">
    <source>
        <dbReference type="ARBA" id="ARBA00022833"/>
    </source>
</evidence>
<dbReference type="GO" id="GO:0000725">
    <property type="term" value="P:recombinational repair"/>
    <property type="evidence" value="ECO:0007669"/>
    <property type="project" value="TreeGrafter"/>
</dbReference>
<keyword evidence="16" id="KW-0496">Mitochondrion</keyword>
<evidence type="ECO:0000313" key="23">
    <source>
        <dbReference type="EMBL" id="RYQ98372.1"/>
    </source>
</evidence>
<dbReference type="SUPFAM" id="SSF52540">
    <property type="entry name" value="P-loop containing nucleoside triphosphate hydrolases"/>
    <property type="match status" value="1"/>
</dbReference>
<evidence type="ECO:0000256" key="20">
    <source>
        <dbReference type="ARBA" id="ARBA00075935"/>
    </source>
</evidence>
<dbReference type="InterPro" id="IPR041166">
    <property type="entry name" value="Rubredoxin_2"/>
</dbReference>
<dbReference type="FunFam" id="3.40.50.300:FF:000050">
    <property type="entry name" value="DNA repair protein RadA"/>
    <property type="match status" value="1"/>
</dbReference>
<evidence type="ECO:0000256" key="7">
    <source>
        <dbReference type="ARBA" id="ARBA00022763"/>
    </source>
</evidence>
<keyword evidence="5" id="KW-0479">Metal-binding</keyword>
<dbReference type="Gene3D" id="3.40.50.1110">
    <property type="entry name" value="SGNH hydrolase"/>
    <property type="match status" value="1"/>
</dbReference>
<keyword evidence="18" id="KW-0234">DNA repair</keyword>
<keyword evidence="6" id="KW-0547">Nucleotide-binding</keyword>
<dbReference type="Gene3D" id="3.30.230.10">
    <property type="match status" value="1"/>
</dbReference>
<dbReference type="InterPro" id="IPR003593">
    <property type="entry name" value="AAA+_ATPase"/>
</dbReference>
<proteinExistence type="inferred from homology"/>
<sequence length="1541" mass="167526">MIIENKMKINRKEVEVVFVIFAFVLLVVWGNAQDTLVPAMITFGDSAVDVGNNDYLPTIFKANYPPYGRDFLNHQPTGRFCNGKLATDITADTLGFKSYAPAYLSPQASGKNLLIGANFASAASGYDEKAAILNHAIPLSVQLNYFKEYQGKLAKVAGSKKAASIIKDALYLLSAGSSDFVQNYYTNPLINKLVTPDQYSSYLVRSFSSFVKDLHKLGARKIGVTSLPPLGCLPAARTLFGFHENGCVSRINNDAQGFNKKINSAAKNLQKQLPGLKIVVFDIYKPLYDLVQSPSKFGFAEARKGCCGTGIVETTSLLCNPKSLGTCSNATQYVFWDSVHPSQAANQVLADALIKSITMTLFPRLIFIEHQRHRLFNLTCIFSASSSSSSSSQYRYLRSSPFSSATTPSPQTQTDDPAHRGTSPRTRWSTYGDIFDSHTKRAPAISDHELEEHEEEKQLKEEERKVEEEEDSIEKLRRALEKRERSRVKTVSTVNNELEEHEEDKQLKEEEQEVVVEEEEDEEEGEEEVEEPRRAITKQRERSRVKTESSIHGGDVLPERIISTKRSGGAKAKKQWLCSNCGYTAGKWWGICPSCELSGTMREFHEAKVTDADKSRAKSGLAVCEDTIRLWLPQNAAELRPIKLEEVNKGFSHKQWRIPLPGTFGTEVSTVLGGGLVPGSLTLVSGDPGIGKSTLLLQMAAMIAKGCSEGKASRVLYVSGEESLEQIGNRAERLGIKSDIYLYSSTDIEDILKKAQLLSPRAMVVDSIQTVYLKGLLSSAGGILQVKECTAALMRFAKTTNIPILLVGHVNKSGDVAGPRVLEHIVDVVLYLEGEKCSSYRMLRAVKNRFGSTDELGVFEMVQLGLKAVPNASEIFITEQPTHSEVLTGIAVTVLMDGSRTFLIEIQALCLCPSPIPTSSVDLQVNGISTKRATMIKCVLIKQAGLKLQDNAVFLNVVGGWTLAETAGDLAIAAAICSSFMEFPIPKGVAFIGEVGLGGELRMVPRIEKRVNTVAKLGYRTCVIPKQAEKVLETEGLGNMRVIGCNNLKEGHGRTLGATRLAASSAAATKPASGGLFSWLGGSFSSLPPLDTPLAGVALPDPLPDRVEPSKTKITTLPNGLKIASETSSNPAASIGLYLDCGSLYETPMSSGASHLLERMAFKSTANRSHFRNVREVEAIGGNVGASASREQMGYTFDALKTYVPQMIELLVDCVRNPAFLDWEVNEELRKVKAELGELSNNPQGLLLEAIHSAGYSGALANPLLAPESAINRLDGSILEEFVSENYTASRMVLAASGVEHEELLSVAEPLLSDLPSVAHPGEPKSVYVGGDFRRQGESGGAHVAIAFEVPGGWQQEKDAIVLTVLQMLMGGGGSFSAGGPGKGMHSRLYLRVLNEYQQIQSFSAFNSIFNNTGLFGICASTSSDFVAKAVDIAAKELIAIASPGQVSQVQLNRAKESTKSAVLMNLESRMIASEDIGRQILTYGERKPVEQFLKAVDGITLNDITRISQKIISSPLTMASYGDVINVPSYESVNRKFHAK</sequence>
<dbReference type="GO" id="GO:0016788">
    <property type="term" value="F:hydrolase activity, acting on ester bonds"/>
    <property type="evidence" value="ECO:0007669"/>
    <property type="project" value="InterPro"/>
</dbReference>
<dbReference type="GO" id="GO:0006508">
    <property type="term" value="P:proteolysis"/>
    <property type="evidence" value="ECO:0007669"/>
    <property type="project" value="InterPro"/>
</dbReference>
<evidence type="ECO:0000256" key="13">
    <source>
        <dbReference type="ARBA" id="ARBA00022946"/>
    </source>
</evidence>
<dbReference type="EMBL" id="SDMP01000018">
    <property type="protein sequence ID" value="RYQ98372.1"/>
    <property type="molecule type" value="Genomic_DNA"/>
</dbReference>
<dbReference type="GO" id="GO:0005524">
    <property type="term" value="F:ATP binding"/>
    <property type="evidence" value="ECO:0007669"/>
    <property type="project" value="UniProtKB-KW"/>
</dbReference>
<dbReference type="Pfam" id="PF18073">
    <property type="entry name" value="Zn_ribbon_LapB"/>
    <property type="match status" value="1"/>
</dbReference>
<keyword evidence="24" id="KW-1185">Reference proteome</keyword>
<evidence type="ECO:0000256" key="21">
    <source>
        <dbReference type="SAM" id="MobiDB-lite"/>
    </source>
</evidence>
<evidence type="ECO:0000313" key="24">
    <source>
        <dbReference type="Proteomes" id="UP000289738"/>
    </source>
</evidence>
<keyword evidence="9" id="KW-0999">Mitochondrion inner membrane</keyword>
<dbReference type="Pfam" id="PF00675">
    <property type="entry name" value="Peptidase_M16"/>
    <property type="match status" value="1"/>
</dbReference>
<comment type="similarity">
    <text evidence="4">Belongs to the 'GDSL' lipolytic enzyme family.</text>
</comment>
<comment type="function">
    <text evidence="1">Substrate recognition and binding subunit of the essential mitochondrial processing protease (MPP), which cleaves the mitochondrial sequence off newly imported precursors proteins.</text>
</comment>
<dbReference type="InterPro" id="IPR004504">
    <property type="entry name" value="DNA_repair_RadA"/>
</dbReference>
<dbReference type="PANTHER" id="PTHR32472:SF19">
    <property type="entry name" value="DNA REPAIR-LIKE PROTEINRADA"/>
    <property type="match status" value="1"/>
</dbReference>
<name>A0A444Y8T0_ARAHY</name>
<feature type="domain" description="RecA family profile 1" evidence="22">
    <location>
        <begin position="657"/>
        <end position="810"/>
    </location>
</feature>
<dbReference type="Pfam" id="PF13541">
    <property type="entry name" value="ChlI"/>
    <property type="match status" value="1"/>
</dbReference>
<gene>
    <name evidence="23" type="ORF">Ahy_B08g094418</name>
</gene>
<comment type="subcellular location">
    <subcellularLocation>
        <location evidence="2">Mitochondrion inner membrane</location>
        <topology evidence="2">Peripheral membrane protein</topology>
        <orientation evidence="2">Matrix side</orientation>
    </subcellularLocation>
</comment>
<evidence type="ECO:0000256" key="4">
    <source>
        <dbReference type="ARBA" id="ARBA00008668"/>
    </source>
</evidence>
<evidence type="ECO:0000256" key="12">
    <source>
        <dbReference type="ARBA" id="ARBA00022840"/>
    </source>
</evidence>
<dbReference type="SUPFAM" id="SSF63411">
    <property type="entry name" value="LuxS/MPP-like metallohydrolase"/>
    <property type="match status" value="2"/>
</dbReference>
<evidence type="ECO:0000256" key="16">
    <source>
        <dbReference type="ARBA" id="ARBA00023128"/>
    </source>
</evidence>
<evidence type="ECO:0000256" key="9">
    <source>
        <dbReference type="ARBA" id="ARBA00022792"/>
    </source>
</evidence>
<dbReference type="Pfam" id="PF13481">
    <property type="entry name" value="AAA_25"/>
    <property type="match status" value="1"/>
</dbReference>
<keyword evidence="7" id="KW-0227">DNA damage</keyword>
<dbReference type="InterPro" id="IPR036514">
    <property type="entry name" value="SGNH_hydro_sf"/>
</dbReference>
<dbReference type="FunFam" id="3.30.830.10:FF:000008">
    <property type="entry name" value="Mitochondrial-processing peptidase subunit beta"/>
    <property type="match status" value="1"/>
</dbReference>
<evidence type="ECO:0000256" key="3">
    <source>
        <dbReference type="ARBA" id="ARBA00007261"/>
    </source>
</evidence>
<dbReference type="Pfam" id="PF00657">
    <property type="entry name" value="Lipase_GDSL"/>
    <property type="match status" value="1"/>
</dbReference>
<evidence type="ECO:0000256" key="5">
    <source>
        <dbReference type="ARBA" id="ARBA00022723"/>
    </source>
</evidence>
<evidence type="ECO:0000256" key="19">
    <source>
        <dbReference type="ARBA" id="ARBA00041372"/>
    </source>
</evidence>
<dbReference type="Proteomes" id="UP000289738">
    <property type="component" value="Chromosome B08"/>
</dbReference>
<keyword evidence="17" id="KW-0472">Membrane</keyword>
<evidence type="ECO:0000256" key="15">
    <source>
        <dbReference type="ARBA" id="ARBA00023125"/>
    </source>
</evidence>
<evidence type="ECO:0000256" key="1">
    <source>
        <dbReference type="ARBA" id="ARBA00002123"/>
    </source>
</evidence>
<keyword evidence="8" id="KW-0863">Zinc-finger</keyword>
<keyword evidence="10" id="KW-0378">Hydrolase</keyword>
<dbReference type="GO" id="GO:0140664">
    <property type="term" value="F:ATP-dependent DNA damage sensor activity"/>
    <property type="evidence" value="ECO:0007669"/>
    <property type="project" value="InterPro"/>
</dbReference>
<dbReference type="InterPro" id="IPR001087">
    <property type="entry name" value="GDSL"/>
</dbReference>
<dbReference type="CDD" id="cd01121">
    <property type="entry name" value="RadA_SMS_N"/>
    <property type="match status" value="1"/>
</dbReference>
<dbReference type="PRINTS" id="PR01874">
    <property type="entry name" value="DNAREPAIRADA"/>
</dbReference>
<feature type="compositionally biased region" description="Basic and acidic residues" evidence="21">
    <location>
        <begin position="531"/>
        <end position="549"/>
    </location>
</feature>
<dbReference type="FunFam" id="3.30.830.10:FF:000022">
    <property type="entry name" value="mitochondrial-processing peptidase subunit alpha"/>
    <property type="match status" value="1"/>
</dbReference>
<evidence type="ECO:0000256" key="2">
    <source>
        <dbReference type="ARBA" id="ARBA00004443"/>
    </source>
</evidence>
<evidence type="ECO:0000256" key="14">
    <source>
        <dbReference type="ARBA" id="ARBA00023016"/>
    </source>
</evidence>
<dbReference type="InterPro" id="IPR011765">
    <property type="entry name" value="Pept_M16_N"/>
</dbReference>
<feature type="region of interest" description="Disordered" evidence="21">
    <location>
        <begin position="493"/>
        <end position="552"/>
    </location>
</feature>
<comment type="caution">
    <text evidence="23">The sequence shown here is derived from an EMBL/GenBank/DDBJ whole genome shotgun (WGS) entry which is preliminary data.</text>
</comment>
<feature type="region of interest" description="Disordered" evidence="21">
    <location>
        <begin position="399"/>
        <end position="473"/>
    </location>
</feature>
<dbReference type="Pfam" id="PF05193">
    <property type="entry name" value="Peptidase_M16_C"/>
    <property type="match status" value="1"/>
</dbReference>
<dbReference type="PROSITE" id="PS50162">
    <property type="entry name" value="RECA_2"/>
    <property type="match status" value="1"/>
</dbReference>
<dbReference type="Gene3D" id="3.40.50.300">
    <property type="entry name" value="P-loop containing nucleotide triphosphate hydrolases"/>
    <property type="match status" value="1"/>
</dbReference>
<evidence type="ECO:0000256" key="17">
    <source>
        <dbReference type="ARBA" id="ARBA00023136"/>
    </source>
</evidence>
<dbReference type="InterPro" id="IPR011249">
    <property type="entry name" value="Metalloenz_LuxS/M16"/>
</dbReference>
<dbReference type="InterPro" id="IPR001431">
    <property type="entry name" value="Pept_M16_Zn_BS"/>
</dbReference>
<dbReference type="GO" id="GO:0003684">
    <property type="term" value="F:damaged DNA binding"/>
    <property type="evidence" value="ECO:0007669"/>
    <property type="project" value="InterPro"/>
</dbReference>
<evidence type="ECO:0000256" key="6">
    <source>
        <dbReference type="ARBA" id="ARBA00022741"/>
    </source>
</evidence>
<keyword evidence="13" id="KW-0809">Transit peptide</keyword>
<dbReference type="NCBIfam" id="TIGR00416">
    <property type="entry name" value="sms"/>
    <property type="match status" value="1"/>
</dbReference>
<feature type="compositionally biased region" description="Basic and acidic residues" evidence="21">
    <location>
        <begin position="446"/>
        <end position="473"/>
    </location>
</feature>
<dbReference type="InterPro" id="IPR014721">
    <property type="entry name" value="Ribsml_uS5_D2-typ_fold_subgr"/>
</dbReference>
<dbReference type="PROSITE" id="PS00143">
    <property type="entry name" value="INSULINASE"/>
    <property type="match status" value="1"/>
</dbReference>
<dbReference type="SUPFAM" id="SSF54211">
    <property type="entry name" value="Ribosomal protein S5 domain 2-like"/>
    <property type="match status" value="1"/>
</dbReference>
<dbReference type="Gene3D" id="3.30.830.10">
    <property type="entry name" value="Metalloenzyme, LuxS/M16 peptidase-like"/>
    <property type="match status" value="2"/>
</dbReference>
<keyword evidence="12" id="KW-0067">ATP-binding</keyword>
<dbReference type="FunFam" id="3.40.50.1110:FF:000003">
    <property type="entry name" value="GDSL esterase/lipase APG"/>
    <property type="match status" value="1"/>
</dbReference>
<dbReference type="InterPro" id="IPR035669">
    <property type="entry name" value="SGNH_plant_lipase-like"/>
</dbReference>
<dbReference type="GO" id="GO:0004222">
    <property type="term" value="F:metalloendopeptidase activity"/>
    <property type="evidence" value="ECO:0007669"/>
    <property type="project" value="InterPro"/>
</dbReference>
<comment type="similarity">
    <text evidence="3">Belongs to the peptidase M16 family.</text>
</comment>
<dbReference type="SUPFAM" id="SSF52266">
    <property type="entry name" value="SGNH hydrolase"/>
    <property type="match status" value="1"/>
</dbReference>
<accession>A0A444Y8T0</accession>
<organism evidence="23 24">
    <name type="scientific">Arachis hypogaea</name>
    <name type="common">Peanut</name>
    <dbReference type="NCBI Taxonomy" id="3818"/>
    <lineage>
        <taxon>Eukaryota</taxon>
        <taxon>Viridiplantae</taxon>
        <taxon>Streptophyta</taxon>
        <taxon>Embryophyta</taxon>
        <taxon>Tracheophyta</taxon>
        <taxon>Spermatophyta</taxon>
        <taxon>Magnoliopsida</taxon>
        <taxon>eudicotyledons</taxon>
        <taxon>Gunneridae</taxon>
        <taxon>Pentapetalae</taxon>
        <taxon>rosids</taxon>
        <taxon>fabids</taxon>
        <taxon>Fabales</taxon>
        <taxon>Fabaceae</taxon>
        <taxon>Papilionoideae</taxon>
        <taxon>50 kb inversion clade</taxon>
        <taxon>dalbergioids sensu lato</taxon>
        <taxon>Dalbergieae</taxon>
        <taxon>Pterocarpus clade</taxon>
        <taxon>Arachis</taxon>
    </lineage>
</organism>
<dbReference type="SMART" id="SM00382">
    <property type="entry name" value="AAA"/>
    <property type="match status" value="1"/>
</dbReference>
<keyword evidence="11" id="KW-0862">Zinc</keyword>
<dbReference type="InterPro" id="IPR027417">
    <property type="entry name" value="P-loop_NTPase"/>
</dbReference>
<dbReference type="GO" id="GO:0005743">
    <property type="term" value="C:mitochondrial inner membrane"/>
    <property type="evidence" value="ECO:0007669"/>
    <property type="project" value="UniProtKB-SubCell"/>
</dbReference>
<dbReference type="FunFam" id="3.30.230.10:FF:000053">
    <property type="entry name" value="DNA repair protein radA isogeny"/>
    <property type="match status" value="1"/>
</dbReference>
<feature type="compositionally biased region" description="Low complexity" evidence="21">
    <location>
        <begin position="399"/>
        <end position="415"/>
    </location>
</feature>
<reference evidence="23 24" key="1">
    <citation type="submission" date="2019-01" db="EMBL/GenBank/DDBJ databases">
        <title>Sequencing of cultivated peanut Arachis hypogaea provides insights into genome evolution and oil improvement.</title>
        <authorList>
            <person name="Chen X."/>
        </authorList>
    </citation>
    <scope>NUCLEOTIDE SEQUENCE [LARGE SCALE GENOMIC DNA]</scope>
    <source>
        <strain evidence="24">cv. Fuhuasheng</strain>
        <tissue evidence="23">Leaves</tissue>
    </source>
</reference>
<keyword evidence="15" id="KW-0238">DNA-binding</keyword>
<evidence type="ECO:0000259" key="22">
    <source>
        <dbReference type="PROSITE" id="PS50162"/>
    </source>
</evidence>
<protein>
    <recommendedName>
        <fullName evidence="20">Complex III subunit II</fullName>
    </recommendedName>
    <alternativeName>
        <fullName evidence="19">Core protein II</fullName>
    </alternativeName>
</protein>
<dbReference type="InterPro" id="IPR007863">
    <property type="entry name" value="Peptidase_M16_C"/>
</dbReference>
<dbReference type="CDD" id="cd01837">
    <property type="entry name" value="SGNH_plant_lipase_like"/>
    <property type="match status" value="1"/>
</dbReference>